<evidence type="ECO:0000313" key="2">
    <source>
        <dbReference type="EMBL" id="MFA3842556.1"/>
    </source>
</evidence>
<feature type="compositionally biased region" description="Low complexity" evidence="1">
    <location>
        <begin position="44"/>
        <end position="67"/>
    </location>
</feature>
<reference evidence="2 3" key="1">
    <citation type="submission" date="2024-08" db="EMBL/GenBank/DDBJ databases">
        <title>Genome sequence of Streptomyces aureus CACIA-1.46HGO.</title>
        <authorList>
            <person name="Evangelista-Martinez Z."/>
        </authorList>
    </citation>
    <scope>NUCLEOTIDE SEQUENCE [LARGE SCALE GENOMIC DNA]</scope>
    <source>
        <strain evidence="2 3">CACIA-1.46HGO</strain>
    </source>
</reference>
<dbReference type="RefSeq" id="WP_372566494.1">
    <property type="nucleotide sequence ID" value="NZ_JBGOSP010000040.1"/>
</dbReference>
<accession>A0ABV4SVR8</accession>
<dbReference type="EMBL" id="JBGOSP010000040">
    <property type="protein sequence ID" value="MFA3842556.1"/>
    <property type="molecule type" value="Genomic_DNA"/>
</dbReference>
<dbReference type="Proteomes" id="UP001571476">
    <property type="component" value="Unassembled WGS sequence"/>
</dbReference>
<evidence type="ECO:0000313" key="3">
    <source>
        <dbReference type="Proteomes" id="UP001571476"/>
    </source>
</evidence>
<comment type="caution">
    <text evidence="2">The sequence shown here is derived from an EMBL/GenBank/DDBJ whole genome shotgun (WGS) entry which is preliminary data.</text>
</comment>
<organism evidence="2 3">
    <name type="scientific">Streptomyces aureus</name>
    <dbReference type="NCBI Taxonomy" id="193461"/>
    <lineage>
        <taxon>Bacteria</taxon>
        <taxon>Bacillati</taxon>
        <taxon>Actinomycetota</taxon>
        <taxon>Actinomycetes</taxon>
        <taxon>Kitasatosporales</taxon>
        <taxon>Streptomycetaceae</taxon>
        <taxon>Streptomyces</taxon>
    </lineage>
</organism>
<feature type="region of interest" description="Disordered" evidence="1">
    <location>
        <begin position="1"/>
        <end position="77"/>
    </location>
</feature>
<feature type="compositionally biased region" description="Pro residues" evidence="1">
    <location>
        <begin position="27"/>
        <end position="39"/>
    </location>
</feature>
<keyword evidence="3" id="KW-1185">Reference proteome</keyword>
<proteinExistence type="predicted"/>
<sequence length="153" mass="16768">MQRDSTSDPILTGRSTEDLAQSEDSPPDAPAPDETPPPEVGRSQAAATAEPAQQKQAAQPNAEEAPPLLTAGDAQDFRDRWSKIQSTFVDDPREAVKSADALVTEVMQSLATTFANQKRGLEGQWKSGEEANTEDLRKALRHYRSFFNRLLTT</sequence>
<gene>
    <name evidence="2" type="ORF">ACEG43_41390</name>
</gene>
<evidence type="ECO:0000256" key="1">
    <source>
        <dbReference type="SAM" id="MobiDB-lite"/>
    </source>
</evidence>
<name>A0ABV4SVR8_9ACTN</name>
<protein>
    <submittedName>
        <fullName evidence="2">Uncharacterized protein</fullName>
    </submittedName>
</protein>